<comment type="caution">
    <text evidence="1">The sequence shown here is derived from an EMBL/GenBank/DDBJ whole genome shotgun (WGS) entry which is preliminary data.</text>
</comment>
<accession>A0ABU1MYA7</accession>
<evidence type="ECO:0008006" key="3">
    <source>
        <dbReference type="Google" id="ProtNLM"/>
    </source>
</evidence>
<gene>
    <name evidence="1" type="ORF">J2800_001912</name>
</gene>
<organism evidence="1 2">
    <name type="scientific">Caulobacter rhizosphaerae</name>
    <dbReference type="NCBI Taxonomy" id="2010972"/>
    <lineage>
        <taxon>Bacteria</taxon>
        <taxon>Pseudomonadati</taxon>
        <taxon>Pseudomonadota</taxon>
        <taxon>Alphaproteobacteria</taxon>
        <taxon>Caulobacterales</taxon>
        <taxon>Caulobacteraceae</taxon>
        <taxon>Caulobacter</taxon>
    </lineage>
</organism>
<dbReference type="Pfam" id="PF07617">
    <property type="entry name" value="DUF1579"/>
    <property type="match status" value="1"/>
</dbReference>
<sequence>MMESLVEARSQLRRLVGIWDGAGKVHPNPFGPDGPTSGRWTFRMDPDDISLIGDYAEERPGGHRFHGHGVLTIDPERLDAIWFWFDTYGFPPIAPARGGWEGDQLILEKTTPRGVGRILFRVDGDRLQHEASARLAGEETFRQISSMTLARISAAG</sequence>
<protein>
    <recommendedName>
        <fullName evidence="3">DUF1579 domain-containing protein</fullName>
    </recommendedName>
</protein>
<reference evidence="1 2" key="1">
    <citation type="submission" date="2023-07" db="EMBL/GenBank/DDBJ databases">
        <title>Sorghum-associated microbial communities from plants grown in Nebraska, USA.</title>
        <authorList>
            <person name="Schachtman D."/>
        </authorList>
    </citation>
    <scope>NUCLEOTIDE SEQUENCE [LARGE SCALE GENOMIC DNA]</scope>
    <source>
        <strain evidence="1 2">DS2154</strain>
    </source>
</reference>
<dbReference type="EMBL" id="JAVDRL010000005">
    <property type="protein sequence ID" value="MDR6531170.1"/>
    <property type="molecule type" value="Genomic_DNA"/>
</dbReference>
<proteinExistence type="predicted"/>
<name>A0ABU1MYA7_9CAUL</name>
<evidence type="ECO:0000313" key="1">
    <source>
        <dbReference type="EMBL" id="MDR6531170.1"/>
    </source>
</evidence>
<dbReference type="Proteomes" id="UP001262754">
    <property type="component" value="Unassembled WGS sequence"/>
</dbReference>
<keyword evidence="2" id="KW-1185">Reference proteome</keyword>
<dbReference type="InterPro" id="IPR011473">
    <property type="entry name" value="DUF1579"/>
</dbReference>
<dbReference type="RefSeq" id="WP_310031001.1">
    <property type="nucleotide sequence ID" value="NZ_JAVDRL010000005.1"/>
</dbReference>
<evidence type="ECO:0000313" key="2">
    <source>
        <dbReference type="Proteomes" id="UP001262754"/>
    </source>
</evidence>